<reference evidence="1" key="1">
    <citation type="submission" date="2017-07" db="EMBL/GenBank/DDBJ databases">
        <authorList>
            <person name="Mikheyev A."/>
            <person name="Grau M."/>
        </authorList>
    </citation>
    <scope>NUCLEOTIDE SEQUENCE</scope>
    <source>
        <tissue evidence="1">Venom_gland</tissue>
    </source>
</reference>
<dbReference type="EMBL" id="IACK01128279">
    <property type="protein sequence ID" value="LAA87365.1"/>
    <property type="molecule type" value="Transcribed_RNA"/>
</dbReference>
<name>A0A2D4IT08_MICLE</name>
<protein>
    <submittedName>
        <fullName evidence="1">Uncharacterized protein</fullName>
    </submittedName>
</protein>
<dbReference type="AlphaFoldDB" id="A0A2D4IT08"/>
<accession>A0A2D4IT08</accession>
<organism evidence="1">
    <name type="scientific">Micrurus lemniscatus lemniscatus</name>
    <dbReference type="NCBI Taxonomy" id="129467"/>
    <lineage>
        <taxon>Eukaryota</taxon>
        <taxon>Metazoa</taxon>
        <taxon>Chordata</taxon>
        <taxon>Craniata</taxon>
        <taxon>Vertebrata</taxon>
        <taxon>Euteleostomi</taxon>
        <taxon>Lepidosauria</taxon>
        <taxon>Squamata</taxon>
        <taxon>Bifurcata</taxon>
        <taxon>Unidentata</taxon>
        <taxon>Episquamata</taxon>
        <taxon>Toxicofera</taxon>
        <taxon>Serpentes</taxon>
        <taxon>Colubroidea</taxon>
        <taxon>Elapidae</taxon>
        <taxon>Elapinae</taxon>
        <taxon>Micrurus</taxon>
    </lineage>
</organism>
<reference evidence="1" key="2">
    <citation type="submission" date="2017-11" db="EMBL/GenBank/DDBJ databases">
        <title>Coralsnake Venomics: Analyses of Venom Gland Transcriptomes and Proteomes of Six Brazilian Taxa.</title>
        <authorList>
            <person name="Aird S.D."/>
            <person name="Jorge da Silva N."/>
            <person name="Qiu L."/>
            <person name="Villar-Briones A."/>
            <person name="Aparecida-Saddi V."/>
            <person name="Campos-Telles M.P."/>
            <person name="Grau M."/>
            <person name="Mikheyev A.S."/>
        </authorList>
    </citation>
    <scope>NUCLEOTIDE SEQUENCE</scope>
    <source>
        <tissue evidence="1">Venom_gland</tissue>
    </source>
</reference>
<evidence type="ECO:0000313" key="1">
    <source>
        <dbReference type="EMBL" id="LAA87365.1"/>
    </source>
</evidence>
<sequence length="156" mass="16730">MGCLVMEQAICFRPPKASPQPQIPHGIAPPHILPCQGSTSRPVETLFPFEDLANCFLSSLSCFFPRSQWAVIVEGEQDEHALLNFSDSLRLLATSGAVGCFGESPPKALRSAEKAFSCQSGALGQRNFVASSLLEVSECPDLVGLQASILQKRVGI</sequence>
<proteinExistence type="predicted"/>